<dbReference type="AlphaFoldDB" id="A6NW25"/>
<feature type="transmembrane region" description="Helical" evidence="1">
    <location>
        <begin position="54"/>
        <end position="74"/>
    </location>
</feature>
<keyword evidence="1" id="KW-0812">Transmembrane</keyword>
<reference evidence="2 3" key="1">
    <citation type="submission" date="2007-04" db="EMBL/GenBank/DDBJ databases">
        <authorList>
            <person name="Fulton L."/>
            <person name="Clifton S."/>
            <person name="Fulton B."/>
            <person name="Xu J."/>
            <person name="Minx P."/>
            <person name="Pepin K.H."/>
            <person name="Johnson M."/>
            <person name="Thiruvilangam P."/>
            <person name="Bhonagiri V."/>
            <person name="Nash W.E."/>
            <person name="Mardis E.R."/>
            <person name="Wilson R.K."/>
        </authorList>
    </citation>
    <scope>NUCLEOTIDE SEQUENCE [LARGE SCALE GENOMIC DNA]</scope>
    <source>
        <strain evidence="2 3">ATCC 29799</strain>
    </source>
</reference>
<protein>
    <submittedName>
        <fullName evidence="2">Uncharacterized protein</fullName>
    </submittedName>
</protein>
<feature type="transmembrane region" description="Helical" evidence="1">
    <location>
        <begin position="21"/>
        <end position="42"/>
    </location>
</feature>
<keyword evidence="1" id="KW-1133">Transmembrane helix</keyword>
<evidence type="ECO:0000313" key="3">
    <source>
        <dbReference type="Proteomes" id="UP000003639"/>
    </source>
</evidence>
<sequence>MIALRRSLKFAAGWFRLLSGLMCLALAVISLSITLFSVLGAIKTGNPVLWRRVFAAVFAALCIIALLSAGMYLFAARSKKSLLCALFSGCRLPRYISVLNWEVGALEVVIVFNMLFARFIWQGDGHSVSDNWVFDAGVRPIQFALVCALLAGLQRKVWNIIGEKTGQLKKSPCD</sequence>
<name>A6NW25_9FIRM</name>
<reference evidence="2 3" key="2">
    <citation type="submission" date="2007-06" db="EMBL/GenBank/DDBJ databases">
        <title>Draft genome sequence of Pseudoflavonifractor capillosus ATCC 29799.</title>
        <authorList>
            <person name="Sudarsanam P."/>
            <person name="Ley R."/>
            <person name="Guruge J."/>
            <person name="Turnbaugh P.J."/>
            <person name="Mahowald M."/>
            <person name="Liep D."/>
            <person name="Gordon J."/>
        </authorList>
    </citation>
    <scope>NUCLEOTIDE SEQUENCE [LARGE SCALE GENOMIC DNA]</scope>
    <source>
        <strain evidence="2 3">ATCC 29799</strain>
    </source>
</reference>
<keyword evidence="1" id="KW-0472">Membrane</keyword>
<keyword evidence="3" id="KW-1185">Reference proteome</keyword>
<feature type="transmembrane region" description="Helical" evidence="1">
    <location>
        <begin position="95"/>
        <end position="121"/>
    </location>
</feature>
<evidence type="ECO:0000256" key="1">
    <source>
        <dbReference type="SAM" id="Phobius"/>
    </source>
</evidence>
<comment type="caution">
    <text evidence="2">The sequence shown here is derived from an EMBL/GenBank/DDBJ whole genome shotgun (WGS) entry which is preliminary data.</text>
</comment>
<dbReference type="Proteomes" id="UP000003639">
    <property type="component" value="Unassembled WGS sequence"/>
</dbReference>
<proteinExistence type="predicted"/>
<organism evidence="2 3">
    <name type="scientific">Pseudoflavonifractor capillosus ATCC 29799</name>
    <dbReference type="NCBI Taxonomy" id="411467"/>
    <lineage>
        <taxon>Bacteria</taxon>
        <taxon>Bacillati</taxon>
        <taxon>Bacillota</taxon>
        <taxon>Clostridia</taxon>
        <taxon>Eubacteriales</taxon>
        <taxon>Oscillospiraceae</taxon>
        <taxon>Pseudoflavonifractor</taxon>
    </lineage>
</organism>
<evidence type="ECO:0000313" key="2">
    <source>
        <dbReference type="EMBL" id="EDM99682.1"/>
    </source>
</evidence>
<dbReference type="STRING" id="411467.BACCAP_02418"/>
<feature type="transmembrane region" description="Helical" evidence="1">
    <location>
        <begin position="141"/>
        <end position="161"/>
    </location>
</feature>
<gene>
    <name evidence="2" type="ORF">BACCAP_02418</name>
</gene>
<accession>A6NW25</accession>
<dbReference type="EMBL" id="AAXG02000015">
    <property type="protein sequence ID" value="EDM99682.1"/>
    <property type="molecule type" value="Genomic_DNA"/>
</dbReference>